<gene>
    <name evidence="1" type="ORF">L2E82_24957</name>
</gene>
<evidence type="ECO:0000313" key="1">
    <source>
        <dbReference type="EMBL" id="KAI3752915.1"/>
    </source>
</evidence>
<organism evidence="1 2">
    <name type="scientific">Cichorium intybus</name>
    <name type="common">Chicory</name>
    <dbReference type="NCBI Taxonomy" id="13427"/>
    <lineage>
        <taxon>Eukaryota</taxon>
        <taxon>Viridiplantae</taxon>
        <taxon>Streptophyta</taxon>
        <taxon>Embryophyta</taxon>
        <taxon>Tracheophyta</taxon>
        <taxon>Spermatophyta</taxon>
        <taxon>Magnoliopsida</taxon>
        <taxon>eudicotyledons</taxon>
        <taxon>Gunneridae</taxon>
        <taxon>Pentapetalae</taxon>
        <taxon>asterids</taxon>
        <taxon>campanulids</taxon>
        <taxon>Asterales</taxon>
        <taxon>Asteraceae</taxon>
        <taxon>Cichorioideae</taxon>
        <taxon>Cichorieae</taxon>
        <taxon>Cichoriinae</taxon>
        <taxon>Cichorium</taxon>
    </lineage>
</organism>
<proteinExistence type="predicted"/>
<reference evidence="2" key="1">
    <citation type="journal article" date="2022" name="Mol. Ecol. Resour.">
        <title>The genomes of chicory, endive, great burdock and yacon provide insights into Asteraceae palaeo-polyploidization history and plant inulin production.</title>
        <authorList>
            <person name="Fan W."/>
            <person name="Wang S."/>
            <person name="Wang H."/>
            <person name="Wang A."/>
            <person name="Jiang F."/>
            <person name="Liu H."/>
            <person name="Zhao H."/>
            <person name="Xu D."/>
            <person name="Zhang Y."/>
        </authorList>
    </citation>
    <scope>NUCLEOTIDE SEQUENCE [LARGE SCALE GENOMIC DNA]</scope>
    <source>
        <strain evidence="2">cv. Punajuju</strain>
    </source>
</reference>
<accession>A0ACB9E2H7</accession>
<keyword evidence="2" id="KW-1185">Reference proteome</keyword>
<comment type="caution">
    <text evidence="1">The sequence shown here is derived from an EMBL/GenBank/DDBJ whole genome shotgun (WGS) entry which is preliminary data.</text>
</comment>
<protein>
    <submittedName>
        <fullName evidence="1">Uncharacterized protein</fullName>
    </submittedName>
</protein>
<sequence length="274" mass="31310">MLKRSVRILRTPAQMRRYRHRLAHSHVYSMGVELLLNRFGRVSQGWLERYPKKASILKLAGEGNWFNQFRAVALLRISPFPYVVYNYCVVATDGIMIRTLADASYDQHSLSATQIIFIVFGFLLTIITTVVVTVYVKRRLNELQKDEEQLLLRSSSFISQLESIGILEQFLIEHMKHYHSSITCYKAPRLVITSIISAPPSVGIDLHAEKKMLINTDNGSLNAQEKTQKEKSGETVNNIKASKSDKKSSLFPFQKHLTCLCPLPHSLYRLLKTA</sequence>
<dbReference type="Proteomes" id="UP001055811">
    <property type="component" value="Linkage Group LG04"/>
</dbReference>
<dbReference type="EMBL" id="CM042012">
    <property type="protein sequence ID" value="KAI3752915.1"/>
    <property type="molecule type" value="Genomic_DNA"/>
</dbReference>
<name>A0ACB9E2H7_CICIN</name>
<evidence type="ECO:0000313" key="2">
    <source>
        <dbReference type="Proteomes" id="UP001055811"/>
    </source>
</evidence>
<reference evidence="1 2" key="2">
    <citation type="journal article" date="2022" name="Mol. Ecol. Resour.">
        <title>The genomes of chicory, endive, great burdock and yacon provide insights into Asteraceae paleo-polyploidization history and plant inulin production.</title>
        <authorList>
            <person name="Fan W."/>
            <person name="Wang S."/>
            <person name="Wang H."/>
            <person name="Wang A."/>
            <person name="Jiang F."/>
            <person name="Liu H."/>
            <person name="Zhao H."/>
            <person name="Xu D."/>
            <person name="Zhang Y."/>
        </authorList>
    </citation>
    <scope>NUCLEOTIDE SEQUENCE [LARGE SCALE GENOMIC DNA]</scope>
    <source>
        <strain evidence="2">cv. Punajuju</strain>
        <tissue evidence="1">Leaves</tissue>
    </source>
</reference>